<dbReference type="EC" id="3.1.4.11" evidence="4 11"/>
<feature type="region of interest" description="Disordered" evidence="12">
    <location>
        <begin position="258"/>
        <end position="313"/>
    </location>
</feature>
<dbReference type="CDD" id="cd08599">
    <property type="entry name" value="PI-PLCc_plant"/>
    <property type="match status" value="1"/>
</dbReference>
<dbReference type="GO" id="GO:0005886">
    <property type="term" value="C:plasma membrane"/>
    <property type="evidence" value="ECO:0007669"/>
    <property type="project" value="UniProtKB-SubCell"/>
</dbReference>
<dbReference type="InterPro" id="IPR015359">
    <property type="entry name" value="PLC_EF-hand-like"/>
</dbReference>
<dbReference type="PROSITE" id="PS50008">
    <property type="entry name" value="PIPLC_Y_DOMAIN"/>
    <property type="match status" value="1"/>
</dbReference>
<dbReference type="PANTHER" id="PTHR10336:SF204">
    <property type="entry name" value="PHOSPHOINOSITIDE PHOSPHOLIPASE C 4-RELATED"/>
    <property type="match status" value="1"/>
</dbReference>
<dbReference type="Pfam" id="PF00388">
    <property type="entry name" value="PI-PLC-X"/>
    <property type="match status" value="1"/>
</dbReference>
<dbReference type="SMART" id="SM00239">
    <property type="entry name" value="C2"/>
    <property type="match status" value="1"/>
</dbReference>
<feature type="compositionally biased region" description="Basic and acidic residues" evidence="12">
    <location>
        <begin position="285"/>
        <end position="294"/>
    </location>
</feature>
<dbReference type="PROSITE" id="PS50004">
    <property type="entry name" value="C2"/>
    <property type="match status" value="1"/>
</dbReference>
<organism evidence="15 16">
    <name type="scientific">Carpinus fangiana</name>
    <dbReference type="NCBI Taxonomy" id="176857"/>
    <lineage>
        <taxon>Eukaryota</taxon>
        <taxon>Viridiplantae</taxon>
        <taxon>Streptophyta</taxon>
        <taxon>Embryophyta</taxon>
        <taxon>Tracheophyta</taxon>
        <taxon>Spermatophyta</taxon>
        <taxon>Magnoliopsida</taxon>
        <taxon>eudicotyledons</taxon>
        <taxon>Gunneridae</taxon>
        <taxon>Pentapetalae</taxon>
        <taxon>rosids</taxon>
        <taxon>fabids</taxon>
        <taxon>Fagales</taxon>
        <taxon>Betulaceae</taxon>
        <taxon>Carpinus</taxon>
    </lineage>
</organism>
<evidence type="ECO:0000313" key="16">
    <source>
        <dbReference type="Proteomes" id="UP000327013"/>
    </source>
</evidence>
<dbReference type="Gene3D" id="1.10.238.10">
    <property type="entry name" value="EF-hand"/>
    <property type="match status" value="1"/>
</dbReference>
<evidence type="ECO:0000256" key="7">
    <source>
        <dbReference type="ARBA" id="ARBA00022963"/>
    </source>
</evidence>
<dbReference type="Gene3D" id="3.20.20.190">
    <property type="entry name" value="Phosphatidylinositol (PI) phosphodiesterase"/>
    <property type="match status" value="1"/>
</dbReference>
<keyword evidence="7 11" id="KW-0442">Lipid degradation</keyword>
<proteinExistence type="predicted"/>
<dbReference type="InterPro" id="IPR000909">
    <property type="entry name" value="PLipase_C_PInositol-sp_X_dom"/>
</dbReference>
<dbReference type="Pfam" id="PF00387">
    <property type="entry name" value="PI-PLC-Y"/>
    <property type="match status" value="1"/>
</dbReference>
<feature type="domain" description="C2" evidence="13">
    <location>
        <begin position="433"/>
        <end position="563"/>
    </location>
</feature>
<keyword evidence="6 11" id="KW-0378">Hydrolase</keyword>
<comment type="catalytic activity">
    <reaction evidence="1 11">
        <text>a 1,2-diacyl-sn-glycero-3-phospho-(1D-myo-inositol-4,5-bisphosphate) + H2O = 1D-myo-inositol 1,4,5-trisphosphate + a 1,2-diacyl-sn-glycerol + H(+)</text>
        <dbReference type="Rhea" id="RHEA:33179"/>
        <dbReference type="ChEBI" id="CHEBI:15377"/>
        <dbReference type="ChEBI" id="CHEBI:15378"/>
        <dbReference type="ChEBI" id="CHEBI:17815"/>
        <dbReference type="ChEBI" id="CHEBI:58456"/>
        <dbReference type="ChEBI" id="CHEBI:203600"/>
        <dbReference type="EC" id="3.1.4.11"/>
    </reaction>
</comment>
<name>A0A660KTZ7_9ROSI</name>
<dbReference type="SUPFAM" id="SSF49562">
    <property type="entry name" value="C2 domain (Calcium/lipid-binding domain, CaLB)"/>
    <property type="match status" value="1"/>
</dbReference>
<dbReference type="SMART" id="SM00149">
    <property type="entry name" value="PLCYc"/>
    <property type="match status" value="1"/>
</dbReference>
<dbReference type="Gene3D" id="2.60.40.150">
    <property type="entry name" value="C2 domain"/>
    <property type="match status" value="1"/>
</dbReference>
<dbReference type="SUPFAM" id="SSF47473">
    <property type="entry name" value="EF-hand"/>
    <property type="match status" value="1"/>
</dbReference>
<evidence type="ECO:0000256" key="10">
    <source>
        <dbReference type="ARBA" id="ARBA00023224"/>
    </source>
</evidence>
<dbReference type="EMBL" id="CM017324">
    <property type="protein sequence ID" value="KAE8039274.1"/>
    <property type="molecule type" value="Genomic_DNA"/>
</dbReference>
<reference evidence="15 16" key="1">
    <citation type="submission" date="2019-06" db="EMBL/GenBank/DDBJ databases">
        <title>A chromosomal-level reference genome of Carpinus fangiana (Coryloideae, Betulaceae).</title>
        <authorList>
            <person name="Yang X."/>
            <person name="Wang Z."/>
            <person name="Zhang L."/>
            <person name="Hao G."/>
            <person name="Liu J."/>
            <person name="Yang Y."/>
        </authorList>
    </citation>
    <scope>NUCLEOTIDE SEQUENCE [LARGE SCALE GENOMIC DNA]</scope>
    <source>
        <strain evidence="15">Cfa_2016G</strain>
        <tissue evidence="15">Leaf</tissue>
    </source>
</reference>
<dbReference type="GO" id="GO:0004435">
    <property type="term" value="F:phosphatidylinositol-4,5-bisphosphate phospholipase C activity"/>
    <property type="evidence" value="ECO:0007669"/>
    <property type="project" value="UniProtKB-EC"/>
</dbReference>
<evidence type="ECO:0000256" key="4">
    <source>
        <dbReference type="ARBA" id="ARBA00012368"/>
    </source>
</evidence>
<feature type="compositionally biased region" description="Basic and acidic residues" evidence="12">
    <location>
        <begin position="258"/>
        <end position="277"/>
    </location>
</feature>
<keyword evidence="9" id="KW-0472">Membrane</keyword>
<evidence type="ECO:0000256" key="2">
    <source>
        <dbReference type="ARBA" id="ARBA00001913"/>
    </source>
</evidence>
<evidence type="ECO:0000259" key="14">
    <source>
        <dbReference type="PROSITE" id="PS50008"/>
    </source>
</evidence>
<keyword evidence="5" id="KW-1003">Cell membrane</keyword>
<evidence type="ECO:0000256" key="6">
    <source>
        <dbReference type="ARBA" id="ARBA00022801"/>
    </source>
</evidence>
<dbReference type="PROSITE" id="PS50007">
    <property type="entry name" value="PIPLC_X_DOMAIN"/>
    <property type="match status" value="1"/>
</dbReference>
<evidence type="ECO:0000256" key="1">
    <source>
        <dbReference type="ARBA" id="ARBA00001195"/>
    </source>
</evidence>
<dbReference type="AlphaFoldDB" id="A0A660KTZ7"/>
<gene>
    <name evidence="15" type="ORF">FH972_011702</name>
</gene>
<accession>A0A660KTZ7</accession>
<dbReference type="InterPro" id="IPR000008">
    <property type="entry name" value="C2_dom"/>
</dbReference>
<protein>
    <recommendedName>
        <fullName evidence="4 11">Phosphoinositide phospholipase C</fullName>
        <ecNumber evidence="4 11">3.1.4.11</ecNumber>
    </recommendedName>
</protein>
<dbReference type="FunFam" id="2.60.40.150:FF:000060">
    <property type="entry name" value="Phosphoinositide phospholipase C"/>
    <property type="match status" value="1"/>
</dbReference>
<evidence type="ECO:0000256" key="5">
    <source>
        <dbReference type="ARBA" id="ARBA00022475"/>
    </source>
</evidence>
<keyword evidence="16" id="KW-1185">Reference proteome</keyword>
<dbReference type="Pfam" id="PF00168">
    <property type="entry name" value="C2"/>
    <property type="match status" value="1"/>
</dbReference>
<dbReference type="InterPro" id="IPR001711">
    <property type="entry name" value="PLipase_C_Pinositol-sp_Y"/>
</dbReference>
<evidence type="ECO:0000256" key="12">
    <source>
        <dbReference type="SAM" id="MobiDB-lite"/>
    </source>
</evidence>
<dbReference type="Proteomes" id="UP000327013">
    <property type="component" value="Chromosome 4"/>
</dbReference>
<keyword evidence="8 11" id="KW-0443">Lipid metabolism</keyword>
<evidence type="ECO:0000256" key="3">
    <source>
        <dbReference type="ARBA" id="ARBA00004202"/>
    </source>
</evidence>
<dbReference type="GO" id="GO:0048015">
    <property type="term" value="P:phosphatidylinositol-mediated signaling"/>
    <property type="evidence" value="ECO:0007669"/>
    <property type="project" value="TreeGrafter"/>
</dbReference>
<evidence type="ECO:0000259" key="13">
    <source>
        <dbReference type="PROSITE" id="PS50004"/>
    </source>
</evidence>
<dbReference type="SMART" id="SM00148">
    <property type="entry name" value="PLCXc"/>
    <property type="match status" value="1"/>
</dbReference>
<dbReference type="Pfam" id="PF09279">
    <property type="entry name" value="EF-hand_like"/>
    <property type="match status" value="1"/>
</dbReference>
<dbReference type="InterPro" id="IPR017946">
    <property type="entry name" value="PLC-like_Pdiesterase_TIM-brl"/>
</dbReference>
<comment type="subcellular location">
    <subcellularLocation>
        <location evidence="3">Cell membrane</location>
        <topology evidence="3">Peripheral membrane protein</topology>
    </subcellularLocation>
</comment>
<dbReference type="GO" id="GO:0006950">
    <property type="term" value="P:response to stress"/>
    <property type="evidence" value="ECO:0007669"/>
    <property type="project" value="UniProtKB-ARBA"/>
</dbReference>
<dbReference type="OrthoDB" id="269822at2759"/>
<dbReference type="InterPro" id="IPR011992">
    <property type="entry name" value="EF-hand-dom_pair"/>
</dbReference>
<keyword evidence="10" id="KW-0807">Transducer</keyword>
<dbReference type="PRINTS" id="PR00390">
    <property type="entry name" value="PHPHLIPASEC"/>
</dbReference>
<comment type="cofactor">
    <cofactor evidence="2">
        <name>Ca(2+)</name>
        <dbReference type="ChEBI" id="CHEBI:29108"/>
    </cofactor>
</comment>
<feature type="domain" description="PI-PLC Y-box" evidence="14">
    <location>
        <begin position="345"/>
        <end position="431"/>
    </location>
</feature>
<evidence type="ECO:0000256" key="11">
    <source>
        <dbReference type="RuleBase" id="RU361133"/>
    </source>
</evidence>
<dbReference type="InterPro" id="IPR001192">
    <property type="entry name" value="PI-PLC_fam"/>
</dbReference>
<dbReference type="GO" id="GO:0016042">
    <property type="term" value="P:lipid catabolic process"/>
    <property type="evidence" value="ECO:0007669"/>
    <property type="project" value="UniProtKB-KW"/>
</dbReference>
<dbReference type="CDD" id="cd00275">
    <property type="entry name" value="C2_PLC_like"/>
    <property type="match status" value="1"/>
</dbReference>
<sequence length="581" mass="66118">MGTYRMCVCFTRRFKTTEAEPPADVKGAFKKYAEGGTHMTAEQLLRFLVEVQGESGASISDAERTVELVLQKGHHIAKYTRKRTLTLDDFHHYLFSAELNPPIGDKVYQDMTAPSSHYFIYTGHNSYLTGNQLNSDCSILPIINALKRGVRVVELDIWPNNDTKDGVHVYHGWTLTTPVELIECLKSIREHAFSASPYPVIITLEDHLTPDLQAKVAQMITQTFKDMLFYPESECLKEVPSPEELKYRIIISTKPPKEYRAAKSKQGNRDNSLKEKDFDEDDDHTSDSESSEHNQDDEDKDDVDHESHPPGACTYKSLITIHAGKPKGGLKEALKVEADKVRRLSLSEQALEKAVSSHGMEVVRFTQRNFLRVYPKGTRFNSSNYNPLIGWMHGAQMVAFNMQGHGKYLWLMHGMFRSNGGCGYVKKPDLLMKVGPNSQVFDPKAKLEVKKTLKVKVYMGDGWNLDFKQTHFDKFSPPDFYTRIGIAGVEADNSMKETKKIEDDWTPVWDEEFTFPLTVPEVALLRVEVYEYDMSAGKGDFGGQTCLPVWELQPGIRAVPLFDRKGEKYNSVRLLLRFEFV</sequence>
<evidence type="ECO:0000256" key="9">
    <source>
        <dbReference type="ARBA" id="ARBA00023136"/>
    </source>
</evidence>
<dbReference type="SUPFAM" id="SSF51695">
    <property type="entry name" value="PLC-like phosphodiesterases"/>
    <property type="match status" value="1"/>
</dbReference>
<dbReference type="InterPro" id="IPR035892">
    <property type="entry name" value="C2_domain_sf"/>
</dbReference>
<dbReference type="GO" id="GO:0051209">
    <property type="term" value="P:release of sequestered calcium ion into cytosol"/>
    <property type="evidence" value="ECO:0007669"/>
    <property type="project" value="TreeGrafter"/>
</dbReference>
<dbReference type="PANTHER" id="PTHR10336">
    <property type="entry name" value="PHOSPHOINOSITIDE-SPECIFIC PHOSPHOLIPASE C FAMILY PROTEIN"/>
    <property type="match status" value="1"/>
</dbReference>
<dbReference type="FunFam" id="1.10.238.10:FF:000254">
    <property type="entry name" value="Phosphoinositide phospholipase C"/>
    <property type="match status" value="1"/>
</dbReference>
<evidence type="ECO:0000313" key="15">
    <source>
        <dbReference type="EMBL" id="KAE8039274.1"/>
    </source>
</evidence>
<evidence type="ECO:0000256" key="8">
    <source>
        <dbReference type="ARBA" id="ARBA00023098"/>
    </source>
</evidence>